<dbReference type="InterPro" id="IPR027417">
    <property type="entry name" value="P-loop_NTPase"/>
</dbReference>
<accession>A0A7K9UB49</accession>
<evidence type="ECO:0000256" key="5">
    <source>
        <dbReference type="ARBA" id="ARBA00022741"/>
    </source>
</evidence>
<dbReference type="Gene3D" id="3.40.850.10">
    <property type="entry name" value="Kinesin motor domain"/>
    <property type="match status" value="1"/>
</dbReference>
<keyword evidence="8" id="KW-0175">Coiled coil</keyword>
<keyword evidence="12" id="KW-0966">Cell projection</keyword>
<keyword evidence="7" id="KW-0282">Flagellum</keyword>
<dbReference type="InterPro" id="IPR056524">
    <property type="entry name" value="KIF6/9_C"/>
</dbReference>
<proteinExistence type="inferred from homology"/>
<comment type="similarity">
    <text evidence="15 16">Belongs to the TRAFAC class myosin-kinesin ATPase superfamily. Kinesin family.</text>
</comment>
<feature type="compositionally biased region" description="Basic and acidic residues" evidence="17">
    <location>
        <begin position="527"/>
        <end position="540"/>
    </location>
</feature>
<dbReference type="PANTHER" id="PTHR47968:SF62">
    <property type="entry name" value="KINESIN FAMILY MEMBER 5A"/>
    <property type="match status" value="1"/>
</dbReference>
<dbReference type="Proteomes" id="UP000579406">
    <property type="component" value="Unassembled WGS sequence"/>
</dbReference>
<comment type="caution">
    <text evidence="19">The sequence shown here is derived from an EMBL/GenBank/DDBJ whole genome shotgun (WGS) entry which is preliminary data.</text>
</comment>
<feature type="domain" description="Kinesin motor" evidence="18">
    <location>
        <begin position="7"/>
        <end position="338"/>
    </location>
</feature>
<evidence type="ECO:0000256" key="16">
    <source>
        <dbReference type="RuleBase" id="RU000394"/>
    </source>
</evidence>
<evidence type="ECO:0000256" key="11">
    <source>
        <dbReference type="ARBA" id="ARBA00023212"/>
    </source>
</evidence>
<keyword evidence="2" id="KW-0963">Cytoplasm</keyword>
<dbReference type="FunFam" id="3.40.850.10:FF:000040">
    <property type="entry name" value="Kinesin-like protein"/>
    <property type="match status" value="1"/>
</dbReference>
<evidence type="ECO:0000256" key="13">
    <source>
        <dbReference type="ARBA" id="ARBA00059553"/>
    </source>
</evidence>
<feature type="non-terminal residue" evidence="19">
    <location>
        <position position="798"/>
    </location>
</feature>
<dbReference type="PROSITE" id="PS00411">
    <property type="entry name" value="KINESIN_MOTOR_1"/>
    <property type="match status" value="1"/>
</dbReference>
<evidence type="ECO:0000259" key="18">
    <source>
        <dbReference type="PROSITE" id="PS50067"/>
    </source>
</evidence>
<protein>
    <recommendedName>
        <fullName evidence="16">Kinesin-like protein</fullName>
    </recommendedName>
</protein>
<feature type="non-terminal residue" evidence="19">
    <location>
        <position position="1"/>
    </location>
</feature>
<evidence type="ECO:0000256" key="4">
    <source>
        <dbReference type="ARBA" id="ARBA00022701"/>
    </source>
</evidence>
<feature type="compositionally biased region" description="Basic residues" evidence="17">
    <location>
        <begin position="485"/>
        <end position="494"/>
    </location>
</feature>
<dbReference type="InterPro" id="IPR019821">
    <property type="entry name" value="Kinesin_motor_CS"/>
</dbReference>
<dbReference type="PROSITE" id="PS50067">
    <property type="entry name" value="KINESIN_MOTOR_2"/>
    <property type="match status" value="1"/>
</dbReference>
<keyword evidence="3" id="KW-0597">Phosphoprotein</keyword>
<dbReference type="InterPro" id="IPR036961">
    <property type="entry name" value="Kinesin_motor_dom_sf"/>
</dbReference>
<evidence type="ECO:0000256" key="12">
    <source>
        <dbReference type="ARBA" id="ARBA00023273"/>
    </source>
</evidence>
<feature type="compositionally biased region" description="Basic and acidic residues" evidence="17">
    <location>
        <begin position="495"/>
        <end position="505"/>
    </location>
</feature>
<evidence type="ECO:0000313" key="19">
    <source>
        <dbReference type="EMBL" id="NXI57994.1"/>
    </source>
</evidence>
<reference evidence="19 20" key="1">
    <citation type="submission" date="2019-09" db="EMBL/GenBank/DDBJ databases">
        <title>Bird 10,000 Genomes (B10K) Project - Family phase.</title>
        <authorList>
            <person name="Zhang G."/>
        </authorList>
    </citation>
    <scope>NUCLEOTIDE SEQUENCE [LARGE SCALE GENOMIC DNA]</scope>
    <source>
        <strain evidence="19">B10K-DU-001-61</strain>
        <tissue evidence="19">Muscle</tissue>
    </source>
</reference>
<dbReference type="GO" id="GO:0008017">
    <property type="term" value="F:microtubule binding"/>
    <property type="evidence" value="ECO:0007669"/>
    <property type="project" value="InterPro"/>
</dbReference>
<dbReference type="PRINTS" id="PR00380">
    <property type="entry name" value="KINESINHEAVY"/>
</dbReference>
<evidence type="ECO:0000256" key="17">
    <source>
        <dbReference type="SAM" id="MobiDB-lite"/>
    </source>
</evidence>
<dbReference type="Pfam" id="PF23735">
    <property type="entry name" value="KIF9"/>
    <property type="match status" value="1"/>
</dbReference>
<dbReference type="InterPro" id="IPR001752">
    <property type="entry name" value="Kinesin_motor_dom"/>
</dbReference>
<evidence type="ECO:0000256" key="7">
    <source>
        <dbReference type="ARBA" id="ARBA00022846"/>
    </source>
</evidence>
<dbReference type="GO" id="GO:0007018">
    <property type="term" value="P:microtubule-based movement"/>
    <property type="evidence" value="ECO:0007669"/>
    <property type="project" value="InterPro"/>
</dbReference>
<evidence type="ECO:0000256" key="6">
    <source>
        <dbReference type="ARBA" id="ARBA00022840"/>
    </source>
</evidence>
<comment type="function">
    <text evidence="13">Essential for normal male fertility and for progressive motility of spermatozoa.</text>
</comment>
<keyword evidence="9" id="KW-0969">Cilium</keyword>
<gene>
    <name evidence="19" type="primary">Kif9</name>
    <name evidence="19" type="ORF">CHLAEN_R13437</name>
</gene>
<evidence type="ECO:0000313" key="20">
    <source>
        <dbReference type="Proteomes" id="UP000579406"/>
    </source>
</evidence>
<dbReference type="GO" id="GO:0003777">
    <property type="term" value="F:microtubule motor activity"/>
    <property type="evidence" value="ECO:0007669"/>
    <property type="project" value="InterPro"/>
</dbReference>
<keyword evidence="4 16" id="KW-0493">Microtubule</keyword>
<dbReference type="SMART" id="SM00129">
    <property type="entry name" value="KISc"/>
    <property type="match status" value="1"/>
</dbReference>
<keyword evidence="10 15" id="KW-0505">Motor protein</keyword>
<evidence type="ECO:0000256" key="8">
    <source>
        <dbReference type="ARBA" id="ARBA00023054"/>
    </source>
</evidence>
<dbReference type="Pfam" id="PF00225">
    <property type="entry name" value="Kinesin"/>
    <property type="match status" value="1"/>
</dbReference>
<evidence type="ECO:0000256" key="15">
    <source>
        <dbReference type="PROSITE-ProRule" id="PRU00283"/>
    </source>
</evidence>
<feature type="binding site" evidence="15">
    <location>
        <begin position="94"/>
        <end position="101"/>
    </location>
    <ligand>
        <name>ATP</name>
        <dbReference type="ChEBI" id="CHEBI:30616"/>
    </ligand>
</feature>
<evidence type="ECO:0000256" key="1">
    <source>
        <dbReference type="ARBA" id="ARBA00004611"/>
    </source>
</evidence>
<dbReference type="GO" id="GO:0005524">
    <property type="term" value="F:ATP binding"/>
    <property type="evidence" value="ECO:0007669"/>
    <property type="project" value="UniProtKB-UniRule"/>
</dbReference>
<dbReference type="AlphaFoldDB" id="A0A7K9UB49"/>
<comment type="subunit">
    <text evidence="14">Interacts with HYDIN.</text>
</comment>
<dbReference type="OrthoDB" id="3176171at2759"/>
<dbReference type="InterPro" id="IPR027640">
    <property type="entry name" value="Kinesin-like_fam"/>
</dbReference>
<sequence>MDAGEKRVRAFVRVKPTADFAQDMIKFGPDNKSIDVSIQKDAKQGVVDNRPTDWSFHLDGILHHASQDLAYNTVAKELVSEALTGYNGTIMCYGQTGAGKTYTMTGTATEYQHRGIVPRVIQQVFQTSARSLEPTLTIRVSYLEIYNETLVDLLCPGRSGDGPLVVVDSPRGVYVKGLSLHPVCHEEEALNLLFEGETNRMIAEHTLNKSSSRSHCIFTVYIESHFRLCSDVKCVSSKISLIDLAGSERLSKTGSEGQVLKEATYINKSLSFLEQIVIALADPRRDHIPFRQSKLTHVLKDSLGGNCNTVLVANICGEAVHVEETLSSLRFATRMKWIMAQPVLNETASQEGMVKVLEKEIRLLKQELAVHDCLANRSWVSYNPLTDNQIVEIKSQVQRYLNGATDEIDIVNVRQVQEVFKQFKVLLRQQESEVEARFRSKYLLVDKNDFAAVAALQKAGVDNVDGSVAWEEDGRHAGTRTTHFSSRHGGKKSRKSNEQPKKEGNRSSLSGRDLDFLPKPQSIISTKDLEVKEGAGKQEAADADAELSKPPPEEDTQRPSSPPSKPVAFEQFKEEGGSELSRIFKENKSILNARRKRSSAVAQRINSIKREMEDIQKALEAQKQERWQQGEYVDEKGQLIIDEEEFLLLMKLKDLKEEYRSGRAELQDLRTEIQYCQQLVDQCRHRLVSEFEIWYSESFLIPKDLQEALKPGGNIRPGMIPINRVMCLEEDEQDRFERLQETTLPACPASVSFYRARMKTDQKHSYARTMSSLEQMKKKPGLVRAAGKNKSLSLLHIT</sequence>
<dbReference type="EMBL" id="VWZY01010436">
    <property type="protein sequence ID" value="NXI57994.1"/>
    <property type="molecule type" value="Genomic_DNA"/>
</dbReference>
<comment type="subcellular location">
    <subcellularLocation>
        <location evidence="1">Cytoplasm</location>
        <location evidence="1">Cytoskeleton</location>
        <location evidence="1">Flagellum axoneme</location>
    </subcellularLocation>
</comment>
<keyword evidence="11" id="KW-0206">Cytoskeleton</keyword>
<keyword evidence="5 15" id="KW-0547">Nucleotide-binding</keyword>
<keyword evidence="20" id="KW-1185">Reference proteome</keyword>
<dbReference type="PANTHER" id="PTHR47968">
    <property type="entry name" value="CENTROMERE PROTEIN E"/>
    <property type="match status" value="1"/>
</dbReference>
<organism evidence="19 20">
    <name type="scientific">Chloroceryle aenea</name>
    <name type="common">American pygmy kingfisher</name>
    <dbReference type="NCBI Taxonomy" id="176938"/>
    <lineage>
        <taxon>Eukaryota</taxon>
        <taxon>Metazoa</taxon>
        <taxon>Chordata</taxon>
        <taxon>Craniata</taxon>
        <taxon>Vertebrata</taxon>
        <taxon>Euteleostomi</taxon>
        <taxon>Archelosauria</taxon>
        <taxon>Archosauria</taxon>
        <taxon>Dinosauria</taxon>
        <taxon>Saurischia</taxon>
        <taxon>Theropoda</taxon>
        <taxon>Coelurosauria</taxon>
        <taxon>Aves</taxon>
        <taxon>Neognathae</taxon>
        <taxon>Neoaves</taxon>
        <taxon>Telluraves</taxon>
        <taxon>Coraciimorphae</taxon>
        <taxon>Coraciiformes</taxon>
        <taxon>Cerylidae</taxon>
        <taxon>Chloroceryle</taxon>
    </lineage>
</organism>
<dbReference type="SUPFAM" id="SSF52540">
    <property type="entry name" value="P-loop containing nucleoside triphosphate hydrolases"/>
    <property type="match status" value="1"/>
</dbReference>
<evidence type="ECO:0000256" key="14">
    <source>
        <dbReference type="ARBA" id="ARBA00063408"/>
    </source>
</evidence>
<evidence type="ECO:0000256" key="9">
    <source>
        <dbReference type="ARBA" id="ARBA00023069"/>
    </source>
</evidence>
<evidence type="ECO:0000256" key="3">
    <source>
        <dbReference type="ARBA" id="ARBA00022553"/>
    </source>
</evidence>
<evidence type="ECO:0000256" key="2">
    <source>
        <dbReference type="ARBA" id="ARBA00022490"/>
    </source>
</evidence>
<evidence type="ECO:0000256" key="10">
    <source>
        <dbReference type="ARBA" id="ARBA00023175"/>
    </source>
</evidence>
<dbReference type="GO" id="GO:0005874">
    <property type="term" value="C:microtubule"/>
    <property type="evidence" value="ECO:0007669"/>
    <property type="project" value="UniProtKB-KW"/>
</dbReference>
<name>A0A7K9UB49_9AVES</name>
<keyword evidence="6 15" id="KW-0067">ATP-binding</keyword>
<feature type="region of interest" description="Disordered" evidence="17">
    <location>
        <begin position="472"/>
        <end position="568"/>
    </location>
</feature>